<evidence type="ECO:0000256" key="7">
    <source>
        <dbReference type="RuleBase" id="RU363032"/>
    </source>
</evidence>
<protein>
    <submittedName>
        <fullName evidence="9">Aliphatic sulfonate ABC transporter permease</fullName>
    </submittedName>
</protein>
<evidence type="ECO:0000256" key="6">
    <source>
        <dbReference type="ARBA" id="ARBA00023136"/>
    </source>
</evidence>
<keyword evidence="6 7" id="KW-0472">Membrane</keyword>
<evidence type="ECO:0000313" key="9">
    <source>
        <dbReference type="EMBL" id="OIS95168.1"/>
    </source>
</evidence>
<dbReference type="EMBL" id="MOEC01000002">
    <property type="protein sequence ID" value="OIS95168.1"/>
    <property type="molecule type" value="Genomic_DNA"/>
</dbReference>
<feature type="transmembrane region" description="Helical" evidence="7">
    <location>
        <begin position="112"/>
        <end position="133"/>
    </location>
</feature>
<dbReference type="Proteomes" id="UP000182985">
    <property type="component" value="Unassembled WGS sequence"/>
</dbReference>
<feature type="domain" description="ABC transmembrane type-1" evidence="8">
    <location>
        <begin position="69"/>
        <end position="253"/>
    </location>
</feature>
<proteinExistence type="inferred from homology"/>
<dbReference type="InterPro" id="IPR000515">
    <property type="entry name" value="MetI-like"/>
</dbReference>
<keyword evidence="10" id="KW-1185">Reference proteome</keyword>
<keyword evidence="2 7" id="KW-0813">Transport</keyword>
<comment type="subcellular location">
    <subcellularLocation>
        <location evidence="1 7">Cell membrane</location>
        <topology evidence="1 7">Multi-pass membrane protein</topology>
    </subcellularLocation>
</comment>
<dbReference type="Gene3D" id="1.10.3720.10">
    <property type="entry name" value="MetI-like"/>
    <property type="match status" value="1"/>
</dbReference>
<dbReference type="PANTHER" id="PTHR30151:SF38">
    <property type="entry name" value="ALIPHATIC SULFONATES TRANSPORT PERMEASE PROTEIN SSUC-RELATED"/>
    <property type="match status" value="1"/>
</dbReference>
<dbReference type="GO" id="GO:0005886">
    <property type="term" value="C:plasma membrane"/>
    <property type="evidence" value="ECO:0007669"/>
    <property type="project" value="UniProtKB-SubCell"/>
</dbReference>
<dbReference type="GO" id="GO:0055085">
    <property type="term" value="P:transmembrane transport"/>
    <property type="evidence" value="ECO:0007669"/>
    <property type="project" value="InterPro"/>
</dbReference>
<comment type="similarity">
    <text evidence="7">Belongs to the binding-protein-dependent transport system permease family.</text>
</comment>
<keyword evidence="4 7" id="KW-0812">Transmembrane</keyword>
<keyword evidence="3" id="KW-1003">Cell membrane</keyword>
<evidence type="ECO:0000259" key="8">
    <source>
        <dbReference type="PROSITE" id="PS50928"/>
    </source>
</evidence>
<comment type="caution">
    <text evidence="9">The sequence shown here is derived from an EMBL/GenBank/DDBJ whole genome shotgun (WGS) entry which is preliminary data.</text>
</comment>
<feature type="transmembrane region" description="Helical" evidence="7">
    <location>
        <begin position="183"/>
        <end position="209"/>
    </location>
</feature>
<reference evidence="9 10" key="1">
    <citation type="submission" date="2016-10" db="EMBL/GenBank/DDBJ databases">
        <title>The Draft Genome Sequence of the Potato Rhizosphere Bacteria Ochrobactrum sp. IPA7.2.</title>
        <authorList>
            <person name="Gogoleva N.E."/>
            <person name="Khlopko Y.A."/>
            <person name="Burygin G.L."/>
            <person name="Plotnikov A.O."/>
        </authorList>
    </citation>
    <scope>NUCLEOTIDE SEQUENCE [LARGE SCALE GENOMIC DNA]</scope>
    <source>
        <strain evidence="9 10">IPA7.2</strain>
    </source>
</reference>
<organism evidence="9 10">
    <name type="scientific">Brucella cytisi</name>
    <dbReference type="NCBI Taxonomy" id="407152"/>
    <lineage>
        <taxon>Bacteria</taxon>
        <taxon>Pseudomonadati</taxon>
        <taxon>Pseudomonadota</taxon>
        <taxon>Alphaproteobacteria</taxon>
        <taxon>Hyphomicrobiales</taxon>
        <taxon>Brucellaceae</taxon>
        <taxon>Brucella/Ochrobactrum group</taxon>
        <taxon>Brucella</taxon>
    </lineage>
</organism>
<evidence type="ECO:0000256" key="2">
    <source>
        <dbReference type="ARBA" id="ARBA00022448"/>
    </source>
</evidence>
<keyword evidence="5 7" id="KW-1133">Transmembrane helix</keyword>
<dbReference type="PANTHER" id="PTHR30151">
    <property type="entry name" value="ALKANE SULFONATE ABC TRANSPORTER-RELATED, MEMBRANE SUBUNIT"/>
    <property type="match status" value="1"/>
</dbReference>
<gene>
    <name evidence="9" type="ORF">BLA27_02960</name>
</gene>
<evidence type="ECO:0000256" key="4">
    <source>
        <dbReference type="ARBA" id="ARBA00022692"/>
    </source>
</evidence>
<dbReference type="SUPFAM" id="SSF161098">
    <property type="entry name" value="MetI-like"/>
    <property type="match status" value="1"/>
</dbReference>
<dbReference type="InterPro" id="IPR035906">
    <property type="entry name" value="MetI-like_sf"/>
</dbReference>
<dbReference type="PROSITE" id="PS50928">
    <property type="entry name" value="ABC_TM1"/>
    <property type="match status" value="1"/>
</dbReference>
<dbReference type="CDD" id="cd06261">
    <property type="entry name" value="TM_PBP2"/>
    <property type="match status" value="1"/>
</dbReference>
<accession>A0A1J6IJ67</accession>
<feature type="transmembrane region" description="Helical" evidence="7">
    <location>
        <begin position="229"/>
        <end position="253"/>
    </location>
</feature>
<dbReference type="AlphaFoldDB" id="A0A1J6IJ67"/>
<evidence type="ECO:0000256" key="1">
    <source>
        <dbReference type="ARBA" id="ARBA00004651"/>
    </source>
</evidence>
<evidence type="ECO:0000313" key="10">
    <source>
        <dbReference type="Proteomes" id="UP000182985"/>
    </source>
</evidence>
<dbReference type="Pfam" id="PF00528">
    <property type="entry name" value="BPD_transp_1"/>
    <property type="match status" value="1"/>
</dbReference>
<evidence type="ECO:0000256" key="5">
    <source>
        <dbReference type="ARBA" id="ARBA00022989"/>
    </source>
</evidence>
<sequence>MKAVGTPRPDLTAKFWRGSLVLLAALALPAAIFVLWHEATARQWISLQVLPPPAWVFNTFIDLLRTGEILANIQISFTRIAWGLMIGASLGFLFGLLIGFSRQADSYLGTTFRAVATVPSLGWLPILILLLGIDESLKIVILSKACFVPMAISISQGVRSIPSSLREVADVLTLSRRTRFFKLTLPAIMPFFFTGLRFSTAQAFTSLIVVEMLAGTDGIGYMMVWGRTLFQLDIVMAGIIVVGMAGFSLDLLLRRIEARFPVSEDRHG</sequence>
<evidence type="ECO:0000256" key="3">
    <source>
        <dbReference type="ARBA" id="ARBA00022475"/>
    </source>
</evidence>
<feature type="transmembrane region" description="Helical" evidence="7">
    <location>
        <begin position="80"/>
        <end position="100"/>
    </location>
</feature>
<name>A0A1J6IJ67_9HYPH</name>